<dbReference type="RefSeq" id="WP_007986224.1">
    <property type="nucleotide sequence ID" value="NZ_BMZC01000003.1"/>
</dbReference>
<evidence type="ECO:0000313" key="3">
    <source>
        <dbReference type="Proteomes" id="UP000622604"/>
    </source>
</evidence>
<feature type="signal peptide" evidence="1">
    <location>
        <begin position="1"/>
        <end position="19"/>
    </location>
</feature>
<reference evidence="2" key="2">
    <citation type="submission" date="2020-09" db="EMBL/GenBank/DDBJ databases">
        <authorList>
            <person name="Sun Q."/>
            <person name="Kim S."/>
        </authorList>
    </citation>
    <scope>NUCLEOTIDE SEQUENCE</scope>
    <source>
        <strain evidence="2">KCTC 32337</strain>
    </source>
</reference>
<protein>
    <recommendedName>
        <fullName evidence="4">Lipoprotein</fullName>
    </recommendedName>
</protein>
<comment type="caution">
    <text evidence="2">The sequence shown here is derived from an EMBL/GenBank/DDBJ whole genome shotgun (WGS) entry which is preliminary data.</text>
</comment>
<organism evidence="2 3">
    <name type="scientific">Paraglaciecola chathamensis</name>
    <dbReference type="NCBI Taxonomy" id="368405"/>
    <lineage>
        <taxon>Bacteria</taxon>
        <taxon>Pseudomonadati</taxon>
        <taxon>Pseudomonadota</taxon>
        <taxon>Gammaproteobacteria</taxon>
        <taxon>Alteromonadales</taxon>
        <taxon>Alteromonadaceae</taxon>
        <taxon>Paraglaciecola</taxon>
    </lineage>
</organism>
<evidence type="ECO:0008006" key="4">
    <source>
        <dbReference type="Google" id="ProtNLM"/>
    </source>
</evidence>
<gene>
    <name evidence="2" type="ORF">GCM10011274_11220</name>
</gene>
<evidence type="ECO:0000256" key="1">
    <source>
        <dbReference type="SAM" id="SignalP"/>
    </source>
</evidence>
<keyword evidence="1" id="KW-0732">Signal</keyword>
<name>A0A8H9I8L8_9ALTE</name>
<sequence>MRYSVMLSSLFMLGLSGCAASKDDQDVAKQPFSQRCEDAKQELDNAVEEGQLADLRVLKQDIELYCVWRRN</sequence>
<dbReference type="EMBL" id="BMZC01000003">
    <property type="protein sequence ID" value="GGZ54919.1"/>
    <property type="molecule type" value="Genomic_DNA"/>
</dbReference>
<accession>A0A8H9I8L8</accession>
<dbReference type="PROSITE" id="PS51257">
    <property type="entry name" value="PROKAR_LIPOPROTEIN"/>
    <property type="match status" value="1"/>
</dbReference>
<feature type="chain" id="PRO_5034554684" description="Lipoprotein" evidence="1">
    <location>
        <begin position="20"/>
        <end position="71"/>
    </location>
</feature>
<evidence type="ECO:0000313" key="2">
    <source>
        <dbReference type="EMBL" id="GGZ54919.1"/>
    </source>
</evidence>
<dbReference type="Proteomes" id="UP000622604">
    <property type="component" value="Unassembled WGS sequence"/>
</dbReference>
<dbReference type="AlphaFoldDB" id="A0A8H9I8L8"/>
<proteinExistence type="predicted"/>
<reference evidence="2" key="1">
    <citation type="journal article" date="2014" name="Int. J. Syst. Evol. Microbiol.">
        <title>Complete genome sequence of Corynebacterium casei LMG S-19264T (=DSM 44701T), isolated from a smear-ripened cheese.</title>
        <authorList>
            <consortium name="US DOE Joint Genome Institute (JGI-PGF)"/>
            <person name="Walter F."/>
            <person name="Albersmeier A."/>
            <person name="Kalinowski J."/>
            <person name="Ruckert C."/>
        </authorList>
    </citation>
    <scope>NUCLEOTIDE SEQUENCE</scope>
    <source>
        <strain evidence="2">KCTC 32337</strain>
    </source>
</reference>